<reference evidence="2 3" key="1">
    <citation type="journal article" date="2017" name="Nat. Ecol. Evol.">
        <title>Scallop genome provides insights into evolution of bilaterian karyotype and development.</title>
        <authorList>
            <person name="Wang S."/>
            <person name="Zhang J."/>
            <person name="Jiao W."/>
            <person name="Li J."/>
            <person name="Xun X."/>
            <person name="Sun Y."/>
            <person name="Guo X."/>
            <person name="Huan P."/>
            <person name="Dong B."/>
            <person name="Zhang L."/>
            <person name="Hu X."/>
            <person name="Sun X."/>
            <person name="Wang J."/>
            <person name="Zhao C."/>
            <person name="Wang Y."/>
            <person name="Wang D."/>
            <person name="Huang X."/>
            <person name="Wang R."/>
            <person name="Lv J."/>
            <person name="Li Y."/>
            <person name="Zhang Z."/>
            <person name="Liu B."/>
            <person name="Lu W."/>
            <person name="Hui Y."/>
            <person name="Liang J."/>
            <person name="Zhou Z."/>
            <person name="Hou R."/>
            <person name="Li X."/>
            <person name="Liu Y."/>
            <person name="Li H."/>
            <person name="Ning X."/>
            <person name="Lin Y."/>
            <person name="Zhao L."/>
            <person name="Xing Q."/>
            <person name="Dou J."/>
            <person name="Li Y."/>
            <person name="Mao J."/>
            <person name="Guo H."/>
            <person name="Dou H."/>
            <person name="Li T."/>
            <person name="Mu C."/>
            <person name="Jiang W."/>
            <person name="Fu Q."/>
            <person name="Fu X."/>
            <person name="Miao Y."/>
            <person name="Liu J."/>
            <person name="Yu Q."/>
            <person name="Li R."/>
            <person name="Liao H."/>
            <person name="Li X."/>
            <person name="Kong Y."/>
            <person name="Jiang Z."/>
            <person name="Chourrout D."/>
            <person name="Li R."/>
            <person name="Bao Z."/>
        </authorList>
    </citation>
    <scope>NUCLEOTIDE SEQUENCE [LARGE SCALE GENOMIC DNA]</scope>
    <source>
        <strain evidence="2 3">PY_sf001</strain>
    </source>
</reference>
<accession>A0A210Q6B1</accession>
<feature type="region of interest" description="Disordered" evidence="1">
    <location>
        <begin position="105"/>
        <end position="136"/>
    </location>
</feature>
<keyword evidence="3" id="KW-1185">Reference proteome</keyword>
<comment type="caution">
    <text evidence="2">The sequence shown here is derived from an EMBL/GenBank/DDBJ whole genome shotgun (WGS) entry which is preliminary data.</text>
</comment>
<evidence type="ECO:0000313" key="3">
    <source>
        <dbReference type="Proteomes" id="UP000242188"/>
    </source>
</evidence>
<gene>
    <name evidence="2" type="ORF">KP79_PYT24124</name>
</gene>
<evidence type="ECO:0000256" key="1">
    <source>
        <dbReference type="SAM" id="MobiDB-lite"/>
    </source>
</evidence>
<dbReference type="AlphaFoldDB" id="A0A210Q6B1"/>
<sequence length="435" mass="50267">MGLASEDHHRMRHVFRKISLCCIFLQRLQNSRQNVKTFHERSGPVKKSNFRVASLCFLFLRRLHAFESHFRTASTQHVHDPANKPTFRVASLCFVFLNRLHAFDHEPQPQNTKHPPPQQSWSMPAKCSGGGRRQKRNSTKQKCTCCKLNTDSESGEEQTRTILTNTFRDIVPKLSRILVNQDPFSSSSIWTKKFEPQSWPSVLPWKDPNNKPKDTFETLEKRMHTLLRLCKGKQIPSDIEKEIGAYREYQLQVQQHQTGDISKLQVIRQKRKATHKMTVAIREFAEVIKWHGLPAHSEELRKESKRFREIVQLSDPSNSPLSSQFEDIFSAIANIEDPSTTPEEYMRQFNQADQSGTIAQKQYPHSSLMPYAAAAACMEEFGSSFSESAASYRQSHTSFYAQQTLKRNLAAFCKREEEVKNTSKKKRMGNSDKNF</sequence>
<protein>
    <submittedName>
        <fullName evidence="2">Uncharacterized protein</fullName>
    </submittedName>
</protein>
<name>A0A210Q6B1_MIZYE</name>
<proteinExistence type="predicted"/>
<dbReference type="EMBL" id="NEDP02004843">
    <property type="protein sequence ID" value="OWF44255.1"/>
    <property type="molecule type" value="Genomic_DNA"/>
</dbReference>
<feature type="region of interest" description="Disordered" evidence="1">
    <location>
        <begin position="416"/>
        <end position="435"/>
    </location>
</feature>
<organism evidence="2 3">
    <name type="scientific">Mizuhopecten yessoensis</name>
    <name type="common">Japanese scallop</name>
    <name type="synonym">Patinopecten yessoensis</name>
    <dbReference type="NCBI Taxonomy" id="6573"/>
    <lineage>
        <taxon>Eukaryota</taxon>
        <taxon>Metazoa</taxon>
        <taxon>Spiralia</taxon>
        <taxon>Lophotrochozoa</taxon>
        <taxon>Mollusca</taxon>
        <taxon>Bivalvia</taxon>
        <taxon>Autobranchia</taxon>
        <taxon>Pteriomorphia</taxon>
        <taxon>Pectinida</taxon>
        <taxon>Pectinoidea</taxon>
        <taxon>Pectinidae</taxon>
        <taxon>Mizuhopecten</taxon>
    </lineage>
</organism>
<evidence type="ECO:0000313" key="2">
    <source>
        <dbReference type="EMBL" id="OWF44255.1"/>
    </source>
</evidence>
<dbReference type="Proteomes" id="UP000242188">
    <property type="component" value="Unassembled WGS sequence"/>
</dbReference>
<dbReference type="OrthoDB" id="6053764at2759"/>